<dbReference type="SUPFAM" id="SSF54909">
    <property type="entry name" value="Dimeric alpha+beta barrel"/>
    <property type="match status" value="1"/>
</dbReference>
<dbReference type="AlphaFoldDB" id="A0A370GW09"/>
<dbReference type="Pfam" id="PF03992">
    <property type="entry name" value="ABM"/>
    <property type="match status" value="1"/>
</dbReference>
<dbReference type="GO" id="GO:0004497">
    <property type="term" value="F:monooxygenase activity"/>
    <property type="evidence" value="ECO:0007669"/>
    <property type="project" value="UniProtKB-KW"/>
</dbReference>
<keyword evidence="2" id="KW-0560">Oxidoreductase</keyword>
<dbReference type="PANTHER" id="PTHR34474:SF2">
    <property type="entry name" value="SIGNAL TRANSDUCTION PROTEIN TRAP"/>
    <property type="match status" value="1"/>
</dbReference>
<proteinExistence type="predicted"/>
<dbReference type="PROSITE" id="PS51725">
    <property type="entry name" value="ABM"/>
    <property type="match status" value="1"/>
</dbReference>
<keyword evidence="3" id="KW-1185">Reference proteome</keyword>
<gene>
    <name evidence="2" type="ORF">DFR59_101523</name>
</gene>
<reference evidence="2 3" key="1">
    <citation type="submission" date="2018-07" db="EMBL/GenBank/DDBJ databases">
        <title>Genomic Encyclopedia of Type Strains, Phase IV (KMG-IV): sequencing the most valuable type-strain genomes for metagenomic binning, comparative biology and taxonomic classification.</title>
        <authorList>
            <person name="Goeker M."/>
        </authorList>
    </citation>
    <scope>NUCLEOTIDE SEQUENCE [LARGE SCALE GENOMIC DNA]</scope>
    <source>
        <strain evidence="2 3">DSM 25281</strain>
    </source>
</reference>
<evidence type="ECO:0000259" key="1">
    <source>
        <dbReference type="PROSITE" id="PS51725"/>
    </source>
</evidence>
<dbReference type="OrthoDB" id="2352283at2"/>
<dbReference type="InterPro" id="IPR050404">
    <property type="entry name" value="Heme-degrading_MO"/>
</dbReference>
<name>A0A370GW09_9BACI</name>
<sequence>MNFYMTSGTYDYLLKIYEKHKSEKLILAQNAEGTVLMHETAGESIFEEPRKYEVIDAHGELAQQGFVVCNNIPVTDEGRPVFEYRFKNRARQIESEPGFISIRVLRPMNSDTYVIMTQWADADAFHAWQDSKAYAKAHEKRGTSEGMDAQKDLFPRASFVTKYSAPDLSEIH</sequence>
<dbReference type="Proteomes" id="UP000255326">
    <property type="component" value="Unassembled WGS sequence"/>
</dbReference>
<organism evidence="2 3">
    <name type="scientific">Falsibacillus pallidus</name>
    <dbReference type="NCBI Taxonomy" id="493781"/>
    <lineage>
        <taxon>Bacteria</taxon>
        <taxon>Bacillati</taxon>
        <taxon>Bacillota</taxon>
        <taxon>Bacilli</taxon>
        <taxon>Bacillales</taxon>
        <taxon>Bacillaceae</taxon>
        <taxon>Falsibacillus</taxon>
    </lineage>
</organism>
<dbReference type="InterPro" id="IPR011008">
    <property type="entry name" value="Dimeric_a/b-barrel"/>
</dbReference>
<dbReference type="Gene3D" id="3.30.70.100">
    <property type="match status" value="1"/>
</dbReference>
<evidence type="ECO:0000313" key="3">
    <source>
        <dbReference type="Proteomes" id="UP000255326"/>
    </source>
</evidence>
<comment type="caution">
    <text evidence="2">The sequence shown here is derived from an EMBL/GenBank/DDBJ whole genome shotgun (WGS) entry which is preliminary data.</text>
</comment>
<dbReference type="InterPro" id="IPR007138">
    <property type="entry name" value="ABM_dom"/>
</dbReference>
<dbReference type="EMBL" id="QQAY01000001">
    <property type="protein sequence ID" value="RDI47858.1"/>
    <property type="molecule type" value="Genomic_DNA"/>
</dbReference>
<protein>
    <submittedName>
        <fullName evidence="2">Heme-degrading monooxygenase HmoA</fullName>
    </submittedName>
</protein>
<feature type="domain" description="ABM" evidence="1">
    <location>
        <begin position="66"/>
        <end position="154"/>
    </location>
</feature>
<accession>A0A370GW09</accession>
<dbReference type="RefSeq" id="WP_114744056.1">
    <property type="nucleotide sequence ID" value="NZ_QQAY01000001.1"/>
</dbReference>
<dbReference type="PANTHER" id="PTHR34474">
    <property type="entry name" value="SIGNAL TRANSDUCTION PROTEIN TRAP"/>
    <property type="match status" value="1"/>
</dbReference>
<keyword evidence="2" id="KW-0503">Monooxygenase</keyword>
<evidence type="ECO:0000313" key="2">
    <source>
        <dbReference type="EMBL" id="RDI47858.1"/>
    </source>
</evidence>